<dbReference type="EnsemblMetazoa" id="Aqu2.1.26511_001">
    <property type="protein sequence ID" value="Aqu2.1.26511_001"/>
    <property type="gene ID" value="Aqu2.1.26511"/>
</dbReference>
<organism evidence="1">
    <name type="scientific">Amphimedon queenslandica</name>
    <name type="common">Sponge</name>
    <dbReference type="NCBI Taxonomy" id="400682"/>
    <lineage>
        <taxon>Eukaryota</taxon>
        <taxon>Metazoa</taxon>
        <taxon>Porifera</taxon>
        <taxon>Demospongiae</taxon>
        <taxon>Heteroscleromorpha</taxon>
        <taxon>Haplosclerida</taxon>
        <taxon>Niphatidae</taxon>
        <taxon>Amphimedon</taxon>
    </lineage>
</organism>
<sequence>MALTVSKICWGSSNDTSVITSGIRPIVPCFLTPAENFVITCLWIN</sequence>
<protein>
    <submittedName>
        <fullName evidence="1">Uncharacterized protein</fullName>
    </submittedName>
</protein>
<name>A0A1X7UGA3_AMPQE</name>
<reference evidence="1" key="1">
    <citation type="submission" date="2017-05" db="UniProtKB">
        <authorList>
            <consortium name="EnsemblMetazoa"/>
        </authorList>
    </citation>
    <scope>IDENTIFICATION</scope>
</reference>
<proteinExistence type="predicted"/>
<dbReference type="InParanoid" id="A0A1X7UGA3"/>
<accession>A0A1X7UGA3</accession>
<dbReference type="AlphaFoldDB" id="A0A1X7UGA3"/>
<evidence type="ECO:0000313" key="1">
    <source>
        <dbReference type="EnsemblMetazoa" id="Aqu2.1.26511_001"/>
    </source>
</evidence>